<dbReference type="PRINTS" id="PR00081">
    <property type="entry name" value="GDHRDH"/>
</dbReference>
<dbReference type="Gene3D" id="3.40.50.720">
    <property type="entry name" value="NAD(P)-binding Rossmann-like Domain"/>
    <property type="match status" value="1"/>
</dbReference>
<protein>
    <submittedName>
        <fullName evidence="3">Glucose 1-dehydrogenase</fullName>
        <ecNumber evidence="3">1.1.1.47</ecNumber>
    </submittedName>
</protein>
<name>A0A5C5U026_9GAMM</name>
<dbReference type="EMBL" id="VOHK01000005">
    <property type="protein sequence ID" value="TWT19284.1"/>
    <property type="molecule type" value="Genomic_DNA"/>
</dbReference>
<dbReference type="AlphaFoldDB" id="A0A5C5U026"/>
<evidence type="ECO:0000256" key="2">
    <source>
        <dbReference type="ARBA" id="ARBA00023002"/>
    </source>
</evidence>
<proteinExistence type="inferred from homology"/>
<dbReference type="InterPro" id="IPR002347">
    <property type="entry name" value="SDR_fam"/>
</dbReference>
<evidence type="ECO:0000313" key="4">
    <source>
        <dbReference type="Proteomes" id="UP000319980"/>
    </source>
</evidence>
<dbReference type="SUPFAM" id="SSF51735">
    <property type="entry name" value="NAD(P)-binding Rossmann-fold domains"/>
    <property type="match status" value="1"/>
</dbReference>
<dbReference type="EC" id="1.1.1.47" evidence="3"/>
<dbReference type="PRINTS" id="PR00080">
    <property type="entry name" value="SDRFAMILY"/>
</dbReference>
<keyword evidence="4" id="KW-1185">Reference proteome</keyword>
<dbReference type="PANTHER" id="PTHR43639">
    <property type="entry name" value="OXIDOREDUCTASE, SHORT-CHAIN DEHYDROGENASE/REDUCTASE FAMILY (AFU_ORTHOLOGUE AFUA_5G02870)"/>
    <property type="match status" value="1"/>
</dbReference>
<gene>
    <name evidence="3" type="ORF">FQY83_13080</name>
</gene>
<dbReference type="Proteomes" id="UP000319980">
    <property type="component" value="Unassembled WGS sequence"/>
</dbReference>
<accession>A0A5C5U026</accession>
<evidence type="ECO:0000256" key="1">
    <source>
        <dbReference type="ARBA" id="ARBA00006484"/>
    </source>
</evidence>
<dbReference type="PANTHER" id="PTHR43639:SF1">
    <property type="entry name" value="SHORT-CHAIN DEHYDROGENASE_REDUCTASE FAMILY PROTEIN"/>
    <property type="match status" value="1"/>
</dbReference>
<dbReference type="OrthoDB" id="9787298at2"/>
<dbReference type="NCBIfam" id="NF005559">
    <property type="entry name" value="PRK07231.1"/>
    <property type="match status" value="1"/>
</dbReference>
<comment type="caution">
    <text evidence="3">The sequence shown here is derived from an EMBL/GenBank/DDBJ whole genome shotgun (WGS) entry which is preliminary data.</text>
</comment>
<dbReference type="PROSITE" id="PS00061">
    <property type="entry name" value="ADH_SHORT"/>
    <property type="match status" value="1"/>
</dbReference>
<dbReference type="FunFam" id="3.40.50.720:FF:000084">
    <property type="entry name" value="Short-chain dehydrogenase reductase"/>
    <property type="match status" value="1"/>
</dbReference>
<dbReference type="RefSeq" id="WP_146388400.1">
    <property type="nucleotide sequence ID" value="NZ_VOHK01000005.1"/>
</dbReference>
<evidence type="ECO:0000313" key="3">
    <source>
        <dbReference type="EMBL" id="TWT19284.1"/>
    </source>
</evidence>
<reference evidence="3 4" key="1">
    <citation type="journal article" date="2008" name="Int. J. Syst. Evol. Microbiol.">
        <title>Luteimonas marina sp. nov., isolated from seawater.</title>
        <authorList>
            <person name="Baik K.S."/>
            <person name="Park S.C."/>
            <person name="Kim M.S."/>
            <person name="Kim E.M."/>
            <person name="Park C."/>
            <person name="Chun J."/>
            <person name="Seong C.N."/>
        </authorList>
    </citation>
    <scope>NUCLEOTIDE SEQUENCE [LARGE SCALE GENOMIC DNA]</scope>
    <source>
        <strain evidence="3 4">FR1330</strain>
    </source>
</reference>
<sequence>MTLPLAGRTALVTGGARGIGAAIARRLHADGANVAITDVLADEGRALAASLGERAAFFEHDVASDDAWREVVAAAVAAFGDLHVLVNNAGIYEPGSIADADLAGVERQIRVNQFGSFLGMRHAQAPMRAAGGGSIVNISSIAGLLGFPGAAAYVGTKWAVRGMTKTAAVELAPDRIRVNSVHPGFIETPMIGKNSDEANQAGIDATPLKRVGQPDEIAAAVAYLVGPGAEFVTGAELTVDGGWVL</sequence>
<dbReference type="GO" id="GO:0047936">
    <property type="term" value="F:glucose 1-dehydrogenase [NAD(P)+] activity"/>
    <property type="evidence" value="ECO:0007669"/>
    <property type="project" value="UniProtKB-EC"/>
</dbReference>
<dbReference type="Pfam" id="PF13561">
    <property type="entry name" value="adh_short_C2"/>
    <property type="match status" value="1"/>
</dbReference>
<dbReference type="InterPro" id="IPR036291">
    <property type="entry name" value="NAD(P)-bd_dom_sf"/>
</dbReference>
<dbReference type="InterPro" id="IPR020904">
    <property type="entry name" value="Sc_DH/Rdtase_CS"/>
</dbReference>
<keyword evidence="2 3" id="KW-0560">Oxidoreductase</keyword>
<organism evidence="3 4">
    <name type="scientific">Luteimonas marina</name>
    <dbReference type="NCBI Taxonomy" id="488485"/>
    <lineage>
        <taxon>Bacteria</taxon>
        <taxon>Pseudomonadati</taxon>
        <taxon>Pseudomonadota</taxon>
        <taxon>Gammaproteobacteria</taxon>
        <taxon>Lysobacterales</taxon>
        <taxon>Lysobacteraceae</taxon>
        <taxon>Luteimonas</taxon>
    </lineage>
</organism>
<comment type="similarity">
    <text evidence="1">Belongs to the short-chain dehydrogenases/reductases (SDR) family.</text>
</comment>